<proteinExistence type="predicted"/>
<keyword evidence="2" id="KW-0732">Signal</keyword>
<dbReference type="PANTHER" id="PTHR23150">
    <property type="entry name" value="SULFATASE MODIFYING FACTOR 1, 2"/>
    <property type="match status" value="1"/>
</dbReference>
<feature type="domain" description="Sulfatase-modifying factor enzyme-like" evidence="3">
    <location>
        <begin position="75"/>
        <end position="308"/>
    </location>
</feature>
<reference evidence="4 5" key="1">
    <citation type="submission" date="2017-01" db="EMBL/GenBank/DDBJ databases">
        <title>The cable genome- insights into the physiology and evolution of filamentous bacteria capable of sulfide oxidation via long distance electron transfer.</title>
        <authorList>
            <person name="Schreiber L."/>
            <person name="Bjerg J.T."/>
            <person name="Boggild A."/>
            <person name="Van De Vossenberg J."/>
            <person name="Meysman F."/>
            <person name="Nielsen L.P."/>
            <person name="Schramm A."/>
            <person name="Kjeldsen K.U."/>
        </authorList>
    </citation>
    <scope>NUCLEOTIDE SEQUENCE [LARGE SCALE GENOMIC DNA]</scope>
    <source>
        <strain evidence="4">MCF</strain>
    </source>
</reference>
<dbReference type="PANTHER" id="PTHR23150:SF19">
    <property type="entry name" value="FORMYLGLYCINE-GENERATING ENZYME"/>
    <property type="match status" value="1"/>
</dbReference>
<evidence type="ECO:0000313" key="4">
    <source>
        <dbReference type="EMBL" id="RWX45805.1"/>
    </source>
</evidence>
<dbReference type="Proteomes" id="UP000287853">
    <property type="component" value="Unassembled WGS sequence"/>
</dbReference>
<dbReference type="EMBL" id="MTKO01000072">
    <property type="protein sequence ID" value="RWX45805.1"/>
    <property type="molecule type" value="Genomic_DNA"/>
</dbReference>
<evidence type="ECO:0000256" key="1">
    <source>
        <dbReference type="SAM" id="MobiDB-lite"/>
    </source>
</evidence>
<dbReference type="Gene3D" id="3.90.1580.10">
    <property type="entry name" value="paralog of FGE (formylglycine-generating enzyme)"/>
    <property type="match status" value="1"/>
</dbReference>
<evidence type="ECO:0000256" key="2">
    <source>
        <dbReference type="SAM" id="SignalP"/>
    </source>
</evidence>
<dbReference type="Pfam" id="PF03781">
    <property type="entry name" value="FGE-sulfatase"/>
    <property type="match status" value="1"/>
</dbReference>
<evidence type="ECO:0000313" key="5">
    <source>
        <dbReference type="Proteomes" id="UP000287853"/>
    </source>
</evidence>
<comment type="caution">
    <text evidence="4">The sequence shown here is derived from an EMBL/GenBank/DDBJ whole genome shotgun (WGS) entry which is preliminary data.</text>
</comment>
<name>A0A3S4T9C8_9BACT</name>
<accession>A0A3S4T9C8</accession>
<organism evidence="4 5">
    <name type="scientific">Candidatus Electrothrix aarhusensis</name>
    <dbReference type="NCBI Taxonomy" id="1859131"/>
    <lineage>
        <taxon>Bacteria</taxon>
        <taxon>Pseudomonadati</taxon>
        <taxon>Thermodesulfobacteriota</taxon>
        <taxon>Desulfobulbia</taxon>
        <taxon>Desulfobulbales</taxon>
        <taxon>Desulfobulbaceae</taxon>
        <taxon>Candidatus Electrothrix</taxon>
    </lineage>
</organism>
<dbReference type="InterPro" id="IPR016187">
    <property type="entry name" value="CTDL_fold"/>
</dbReference>
<protein>
    <submittedName>
        <fullName evidence="4">Formylglycine-generating enzyme, required for sulfatase activity, contains SUMF1/FGE domain</fullName>
    </submittedName>
</protein>
<feature type="region of interest" description="Disordered" evidence="1">
    <location>
        <begin position="53"/>
        <end position="73"/>
    </location>
</feature>
<gene>
    <name evidence="4" type="ORF">H206_00627</name>
</gene>
<feature type="chain" id="PRO_5018526692" evidence="2">
    <location>
        <begin position="21"/>
        <end position="311"/>
    </location>
</feature>
<dbReference type="InterPro" id="IPR005532">
    <property type="entry name" value="SUMF_dom"/>
</dbReference>
<feature type="signal peptide" evidence="2">
    <location>
        <begin position="1"/>
        <end position="20"/>
    </location>
</feature>
<evidence type="ECO:0000259" key="3">
    <source>
        <dbReference type="Pfam" id="PF03781"/>
    </source>
</evidence>
<dbReference type="InterPro" id="IPR051043">
    <property type="entry name" value="Sulfatase_Mod_Factor_Kinase"/>
</dbReference>
<keyword evidence="5" id="KW-1185">Reference proteome</keyword>
<sequence length="311" mass="35243">MYPSRSLFLSAILLVSVTQAADYTNSIGMEFKSIAPGKFFMGSCLYSRADKERDNDLEQKGLPPQGPTCPAQVPEDKNALEEEAPQHKVKIRKGFQLGIHEVTLGQFKLFLAALNDQERSKIETEEFENINTHGDEAAVAAVSWEDAQTFIEWLNQKEGGEKYRLPTEAEWEYAARAGSKTIYFWGDTLEKAPKYSWFNMEHADLLIWFPEGEFNKKENFSHPVGLKKPNAWGLYDMAGNVWEWVNDKYSATYYQNSPNVDPTGPEAGALRCFRGGSWYGSATNLRSAFRGLNVPTHRSDSLGFRVVRETR</sequence>
<dbReference type="AlphaFoldDB" id="A0A3S4T9C8"/>
<dbReference type="SUPFAM" id="SSF56436">
    <property type="entry name" value="C-type lectin-like"/>
    <property type="match status" value="1"/>
</dbReference>
<dbReference type="InterPro" id="IPR042095">
    <property type="entry name" value="SUMF_sf"/>
</dbReference>
<dbReference type="GO" id="GO:0120147">
    <property type="term" value="F:formylglycine-generating oxidase activity"/>
    <property type="evidence" value="ECO:0007669"/>
    <property type="project" value="TreeGrafter"/>
</dbReference>